<organism evidence="8 9">
    <name type="scientific">Lates japonicus</name>
    <name type="common">Japanese lates</name>
    <dbReference type="NCBI Taxonomy" id="270547"/>
    <lineage>
        <taxon>Eukaryota</taxon>
        <taxon>Metazoa</taxon>
        <taxon>Chordata</taxon>
        <taxon>Craniata</taxon>
        <taxon>Vertebrata</taxon>
        <taxon>Euteleostomi</taxon>
        <taxon>Actinopterygii</taxon>
        <taxon>Neopterygii</taxon>
        <taxon>Teleostei</taxon>
        <taxon>Neoteleostei</taxon>
        <taxon>Acanthomorphata</taxon>
        <taxon>Carangaria</taxon>
        <taxon>Carangaria incertae sedis</taxon>
        <taxon>Centropomidae</taxon>
        <taxon>Lates</taxon>
    </lineage>
</organism>
<dbReference type="FunFam" id="3.90.190.10:FF:000185">
    <property type="entry name" value="Predicted protein"/>
    <property type="match status" value="1"/>
</dbReference>
<dbReference type="SMART" id="SM00194">
    <property type="entry name" value="PTPc"/>
    <property type="match status" value="2"/>
</dbReference>
<evidence type="ECO:0000259" key="7">
    <source>
        <dbReference type="PROSITE" id="PS51938"/>
    </source>
</evidence>
<dbReference type="PROSITE" id="PS50055">
    <property type="entry name" value="TYR_PHOSPHATASE_PTP"/>
    <property type="match status" value="2"/>
</dbReference>
<keyword evidence="9" id="KW-1185">Reference proteome</keyword>
<evidence type="ECO:0000313" key="8">
    <source>
        <dbReference type="EMBL" id="GLD50854.1"/>
    </source>
</evidence>
<feature type="compositionally biased region" description="Basic and acidic residues" evidence="4">
    <location>
        <begin position="641"/>
        <end position="654"/>
    </location>
</feature>
<dbReference type="SMART" id="SM00715">
    <property type="entry name" value="LA"/>
    <property type="match status" value="1"/>
</dbReference>
<dbReference type="Pfam" id="PF12901">
    <property type="entry name" value="SUZ-C"/>
    <property type="match status" value="1"/>
</dbReference>
<feature type="domain" description="Tyrosine specific protein phosphatases" evidence="6">
    <location>
        <begin position="338"/>
        <end position="411"/>
    </location>
</feature>
<keyword evidence="2" id="KW-0694">RNA-binding</keyword>
<dbReference type="Gene3D" id="3.90.190.10">
    <property type="entry name" value="Protein tyrosine phosphatase superfamily"/>
    <property type="match status" value="2"/>
</dbReference>
<dbReference type="PANTHER" id="PTHR19134">
    <property type="entry name" value="RECEPTOR-TYPE TYROSINE-PROTEIN PHOSPHATASE"/>
    <property type="match status" value="1"/>
</dbReference>
<dbReference type="InterPro" id="IPR036390">
    <property type="entry name" value="WH_DNA-bd_sf"/>
</dbReference>
<feature type="region of interest" description="Disordered" evidence="4">
    <location>
        <begin position="770"/>
        <end position="802"/>
    </location>
</feature>
<dbReference type="SMART" id="SM00404">
    <property type="entry name" value="PTPc_motif"/>
    <property type="match status" value="2"/>
</dbReference>
<evidence type="ECO:0000313" key="9">
    <source>
        <dbReference type="Proteomes" id="UP001279410"/>
    </source>
</evidence>
<dbReference type="Proteomes" id="UP001279410">
    <property type="component" value="Unassembled WGS sequence"/>
</dbReference>
<evidence type="ECO:0000259" key="6">
    <source>
        <dbReference type="PROSITE" id="PS50056"/>
    </source>
</evidence>
<dbReference type="InterPro" id="IPR000387">
    <property type="entry name" value="Tyr_Pase_dom"/>
</dbReference>
<dbReference type="InterPro" id="IPR000242">
    <property type="entry name" value="PTP_cat"/>
</dbReference>
<dbReference type="AlphaFoldDB" id="A0AAD3MC87"/>
<dbReference type="InterPro" id="IPR006630">
    <property type="entry name" value="La_HTH"/>
</dbReference>
<reference evidence="8" key="1">
    <citation type="submission" date="2022-08" db="EMBL/GenBank/DDBJ databases">
        <title>Genome sequencing of akame (Lates japonicus).</title>
        <authorList>
            <person name="Hashiguchi Y."/>
            <person name="Takahashi H."/>
        </authorList>
    </citation>
    <scope>NUCLEOTIDE SEQUENCE</scope>
    <source>
        <strain evidence="8">Kochi</strain>
    </source>
</reference>
<evidence type="ECO:0000256" key="2">
    <source>
        <dbReference type="ARBA" id="ARBA00022884"/>
    </source>
</evidence>
<dbReference type="Pfam" id="PF00102">
    <property type="entry name" value="Y_phosphatase"/>
    <property type="match status" value="2"/>
</dbReference>
<proteinExistence type="predicted"/>
<evidence type="ECO:0000259" key="5">
    <source>
        <dbReference type="PROSITE" id="PS50055"/>
    </source>
</evidence>
<dbReference type="InterPro" id="IPR029021">
    <property type="entry name" value="Prot-tyrosine_phosphatase-like"/>
</dbReference>
<dbReference type="SUPFAM" id="SSF46785">
    <property type="entry name" value="Winged helix' DNA-binding domain"/>
    <property type="match status" value="1"/>
</dbReference>
<evidence type="ECO:0000256" key="1">
    <source>
        <dbReference type="ARBA" id="ARBA00013064"/>
    </source>
</evidence>
<dbReference type="InterPro" id="IPR024642">
    <property type="entry name" value="SUZ-C"/>
</dbReference>
<dbReference type="PROSITE" id="PS00383">
    <property type="entry name" value="TYR_PHOSPHATASE_1"/>
    <property type="match status" value="2"/>
</dbReference>
<dbReference type="FunFam" id="3.90.190.10:FF:000002">
    <property type="entry name" value="receptor-type tyrosine-protein phosphatase delta isoform X2"/>
    <property type="match status" value="1"/>
</dbReference>
<dbReference type="GO" id="GO:0004725">
    <property type="term" value="F:protein tyrosine phosphatase activity"/>
    <property type="evidence" value="ECO:0007669"/>
    <property type="project" value="UniProtKB-EC"/>
</dbReference>
<dbReference type="InterPro" id="IPR036388">
    <property type="entry name" value="WH-like_DNA-bd_sf"/>
</dbReference>
<feature type="domain" description="SUZ-C" evidence="7">
    <location>
        <begin position="734"/>
        <end position="784"/>
    </location>
</feature>
<feature type="compositionally biased region" description="Polar residues" evidence="4">
    <location>
        <begin position="656"/>
        <end position="666"/>
    </location>
</feature>
<sequence length="802" mass="91172">MLDTVELATYSVRTFALYKNGSSEKREVRQFQFMAWPDHGVPEYPTPILAFLRRVKSCNPPDAGPMVVHCSAGVGRTGCFIVIDAMLERMKHEKSVDIYGHVTCMRAQRNYMVQTEDQYIFIHEALLEAATCGNTEVLARNLYAHIQKLTQPPPGETVTAMELEFKRLANSKAHTSRFISANLPCNKFKNRLVNIMPFESTRVCLQPIRGVEGSDYINASCIDGYRQQKAYLATQGPLAETTEDFWRMLWEHNSTIVVMLTKLREMGREKCHQYWPAERSARYQYFVVDPMAEYNMPQYILREFKVTDARDGQSRTIRQFQFTDWPEQGVPKTGEGFIDFIGQVHKTKEQFGQDGPITVHCSAGVGRTGVFITLSIVLERMRYEGVVDLFQTVKTLRTQRPAMVQTEDQYQLCYRAALEYLGSFDHYATDDSQSGQDEDEREGELLRLKIKAHLEDLFSNSHLAEDGFLLKHVQKNKQGYIKALTTNWHMTLAAALFSDLLEVNDECTRVRRIEPLPRWLLCSPTSKLLLAWNISEEQTGEDGAARGLEQLSLSEGIFQKFNIHGGVTSVQILQPGKELPKELQCYAKRHKELGQHLCAVVKFDSLEVVRKAYNALKAEEEKSNGKGMCVVPLGFQSMHHISKDESPEEKKENQPEDTVSQENLLKTSEDSVQEEPSSPVKVTPDTCQPQNALNSSIQRTFEQISTSCNGQSFSGLNQRYSRMSWCSGDCDKECSQSPWVMRRKFAASALNQKAPGPSNAPRLMQRVLRQPYGPDGTKGFQGRGKPLQQIKERLDQTPSWTE</sequence>
<dbReference type="SUPFAM" id="SSF52799">
    <property type="entry name" value="(Phosphotyrosine protein) phosphatases II"/>
    <property type="match status" value="2"/>
</dbReference>
<dbReference type="Gene3D" id="1.10.10.10">
    <property type="entry name" value="Winged helix-like DNA-binding domain superfamily/Winged helix DNA-binding domain"/>
    <property type="match status" value="1"/>
</dbReference>
<feature type="region of interest" description="Disordered" evidence="4">
    <location>
        <begin position="641"/>
        <end position="690"/>
    </location>
</feature>
<dbReference type="PANTHER" id="PTHR19134:SF449">
    <property type="entry name" value="TYROSINE-PROTEIN PHOSPHATASE 1"/>
    <property type="match status" value="1"/>
</dbReference>
<keyword evidence="3" id="KW-0904">Protein phosphatase</keyword>
<dbReference type="InterPro" id="IPR016130">
    <property type="entry name" value="Tyr_Pase_AS"/>
</dbReference>
<keyword evidence="8" id="KW-0675">Receptor</keyword>
<dbReference type="PROSITE" id="PS50056">
    <property type="entry name" value="TYR_PHOSPHATASE_2"/>
    <property type="match status" value="2"/>
</dbReference>
<feature type="domain" description="Tyrosine specific protein phosphatases" evidence="6">
    <location>
        <begin position="49"/>
        <end position="120"/>
    </location>
</feature>
<evidence type="ECO:0000256" key="4">
    <source>
        <dbReference type="SAM" id="MobiDB-lite"/>
    </source>
</evidence>
<dbReference type="EC" id="3.1.3.48" evidence="1"/>
<dbReference type="InterPro" id="IPR003595">
    <property type="entry name" value="Tyr_Pase_cat"/>
</dbReference>
<comment type="caution">
    <text evidence="8">The sequence shown here is derived from an EMBL/GenBank/DDBJ whole genome shotgun (WGS) entry which is preliminary data.</text>
</comment>
<protein>
    <recommendedName>
        <fullName evidence="1">protein-tyrosine-phosphatase</fullName>
        <ecNumber evidence="1">3.1.3.48</ecNumber>
    </recommendedName>
</protein>
<dbReference type="InterPro" id="IPR050348">
    <property type="entry name" value="Protein-Tyr_Phosphatase"/>
</dbReference>
<keyword evidence="3" id="KW-0378">Hydrolase</keyword>
<feature type="domain" description="Tyrosine-protein phosphatase" evidence="5">
    <location>
        <begin position="161"/>
        <end position="420"/>
    </location>
</feature>
<feature type="domain" description="Tyrosine-protein phosphatase" evidence="5">
    <location>
        <begin position="1"/>
        <end position="129"/>
    </location>
</feature>
<dbReference type="PROSITE" id="PS51938">
    <property type="entry name" value="SUZ_C"/>
    <property type="match status" value="1"/>
</dbReference>
<dbReference type="EMBL" id="BRZM01000010">
    <property type="protein sequence ID" value="GLD50854.1"/>
    <property type="molecule type" value="Genomic_DNA"/>
</dbReference>
<accession>A0AAD3MC87</accession>
<gene>
    <name evidence="8" type="ORF">AKAME5_000399300</name>
</gene>
<evidence type="ECO:0000256" key="3">
    <source>
        <dbReference type="ARBA" id="ARBA00022912"/>
    </source>
</evidence>
<name>A0AAD3MC87_LATJO</name>
<dbReference type="PRINTS" id="PR00700">
    <property type="entry name" value="PRTYPHPHTASE"/>
</dbReference>
<dbReference type="GO" id="GO:0003723">
    <property type="term" value="F:RNA binding"/>
    <property type="evidence" value="ECO:0007669"/>
    <property type="project" value="UniProtKB-KW"/>
</dbReference>